<evidence type="ECO:0000256" key="1">
    <source>
        <dbReference type="SAM" id="Phobius"/>
    </source>
</evidence>
<feature type="transmembrane region" description="Helical" evidence="1">
    <location>
        <begin position="52"/>
        <end position="74"/>
    </location>
</feature>
<proteinExistence type="predicted"/>
<accession>A0A0G1RV55</accession>
<keyword evidence="1" id="KW-0812">Transmembrane</keyword>
<dbReference type="AlphaFoldDB" id="A0A0G1RV55"/>
<gene>
    <name evidence="2" type="ORF">UX85_C0005G0070</name>
</gene>
<sequence>MRQNLWLALILAVLAVVYLTLPDLRLVTAVVIGLVYFLYGIIIHLTDKSLHLLVVLEYLFLSFLGTAILIFISYRA</sequence>
<dbReference type="EMBL" id="LCNT01000005">
    <property type="protein sequence ID" value="KKU61032.1"/>
    <property type="molecule type" value="Genomic_DNA"/>
</dbReference>
<keyword evidence="1" id="KW-0472">Membrane</keyword>
<protein>
    <submittedName>
        <fullName evidence="2">Uncharacterized protein</fullName>
    </submittedName>
</protein>
<feature type="transmembrane region" description="Helical" evidence="1">
    <location>
        <begin position="27"/>
        <end position="45"/>
    </location>
</feature>
<feature type="transmembrane region" description="Helical" evidence="1">
    <location>
        <begin position="5"/>
        <end position="21"/>
    </location>
</feature>
<reference evidence="2 3" key="1">
    <citation type="journal article" date="2015" name="Nature">
        <title>rRNA introns, odd ribosomes, and small enigmatic genomes across a large radiation of phyla.</title>
        <authorList>
            <person name="Brown C.T."/>
            <person name="Hug L.A."/>
            <person name="Thomas B.C."/>
            <person name="Sharon I."/>
            <person name="Castelle C.J."/>
            <person name="Singh A."/>
            <person name="Wilkins M.J."/>
            <person name="Williams K.H."/>
            <person name="Banfield J.F."/>
        </authorList>
    </citation>
    <scope>NUCLEOTIDE SEQUENCE [LARGE SCALE GENOMIC DNA]</scope>
</reference>
<keyword evidence="1" id="KW-1133">Transmembrane helix</keyword>
<evidence type="ECO:0000313" key="3">
    <source>
        <dbReference type="Proteomes" id="UP000033860"/>
    </source>
</evidence>
<name>A0A0G1RV55_9BACT</name>
<comment type="caution">
    <text evidence="2">The sequence shown here is derived from an EMBL/GenBank/DDBJ whole genome shotgun (WGS) entry which is preliminary data.</text>
</comment>
<dbReference type="Proteomes" id="UP000033860">
    <property type="component" value="Unassembled WGS sequence"/>
</dbReference>
<evidence type="ECO:0000313" key="2">
    <source>
        <dbReference type="EMBL" id="KKU61032.1"/>
    </source>
</evidence>
<organism evidence="2 3">
    <name type="scientific">Candidatus Beckwithbacteria bacterium GW2011_GWB1_47_15</name>
    <dbReference type="NCBI Taxonomy" id="1618371"/>
    <lineage>
        <taxon>Bacteria</taxon>
        <taxon>Candidatus Beckwithiibacteriota</taxon>
    </lineage>
</organism>